<dbReference type="CDD" id="cd01335">
    <property type="entry name" value="Radical_SAM"/>
    <property type="match status" value="1"/>
</dbReference>
<dbReference type="Proteomes" id="UP000236721">
    <property type="component" value="Unassembled WGS sequence"/>
</dbReference>
<keyword evidence="6" id="KW-0479">Metal-binding</keyword>
<evidence type="ECO:0000313" key="12">
    <source>
        <dbReference type="EMBL" id="SEF61691.1"/>
    </source>
</evidence>
<dbReference type="PROSITE" id="PS51918">
    <property type="entry name" value="RADICAL_SAM"/>
    <property type="match status" value="1"/>
</dbReference>
<evidence type="ECO:0000256" key="4">
    <source>
        <dbReference type="ARBA" id="ARBA00022485"/>
    </source>
</evidence>
<comment type="cofactor">
    <cofactor evidence="1">
        <name>[4Fe-4S] cluster</name>
        <dbReference type="ChEBI" id="CHEBI:49883"/>
    </cofactor>
</comment>
<dbReference type="Gene3D" id="3.20.20.70">
    <property type="entry name" value="Aldolase class I"/>
    <property type="match status" value="1"/>
</dbReference>
<dbReference type="PANTHER" id="PTHR43787">
    <property type="entry name" value="FEMO COFACTOR BIOSYNTHESIS PROTEIN NIFB-RELATED"/>
    <property type="match status" value="1"/>
</dbReference>
<dbReference type="Pfam" id="PF04055">
    <property type="entry name" value="Radical_SAM"/>
    <property type="match status" value="1"/>
</dbReference>
<dbReference type="InterPro" id="IPR058240">
    <property type="entry name" value="rSAM_sf"/>
</dbReference>
<evidence type="ECO:0000256" key="10">
    <source>
        <dbReference type="ARBA" id="ARBA00023239"/>
    </source>
</evidence>
<dbReference type="UniPathway" id="UPA00782"/>
<dbReference type="InterPro" id="IPR036105">
    <property type="entry name" value="DiNase_FeMo-co_biosyn_sf"/>
</dbReference>
<evidence type="ECO:0000256" key="5">
    <source>
        <dbReference type="ARBA" id="ARBA00022691"/>
    </source>
</evidence>
<dbReference type="SFLD" id="SFLDF00281">
    <property type="entry name" value="FeMo_cofactor_biosynthesis_pro"/>
    <property type="match status" value="1"/>
</dbReference>
<dbReference type="InterPro" id="IPR005980">
    <property type="entry name" value="Nase_CF_NifB"/>
</dbReference>
<dbReference type="InterPro" id="IPR000385">
    <property type="entry name" value="MoaA_NifB_PqqE_Fe-S-bd_CS"/>
</dbReference>
<evidence type="ECO:0000259" key="11">
    <source>
        <dbReference type="PROSITE" id="PS51918"/>
    </source>
</evidence>
<evidence type="ECO:0000256" key="1">
    <source>
        <dbReference type="ARBA" id="ARBA00001966"/>
    </source>
</evidence>
<feature type="domain" description="Radical SAM core" evidence="11">
    <location>
        <begin position="34"/>
        <end position="287"/>
    </location>
</feature>
<dbReference type="RefSeq" id="WP_103878846.1">
    <property type="nucleotide sequence ID" value="NZ_FNVG01000002.1"/>
</dbReference>
<dbReference type="SUPFAM" id="SSF102114">
    <property type="entry name" value="Radical SAM enzymes"/>
    <property type="match status" value="1"/>
</dbReference>
<gene>
    <name evidence="12" type="ORF">SAMN04488244_102244</name>
</gene>
<evidence type="ECO:0000256" key="3">
    <source>
        <dbReference type="ARBA" id="ARBA00006804"/>
    </source>
</evidence>
<proteinExistence type="inferred from homology"/>
<keyword evidence="13" id="KW-1185">Reference proteome</keyword>
<evidence type="ECO:0000256" key="7">
    <source>
        <dbReference type="ARBA" id="ARBA00023004"/>
    </source>
</evidence>
<dbReference type="SFLD" id="SFLDG01067">
    <property type="entry name" value="SPASM/twitch_domain_containing"/>
    <property type="match status" value="1"/>
</dbReference>
<dbReference type="GO" id="GO:0016829">
    <property type="term" value="F:lyase activity"/>
    <property type="evidence" value="ECO:0007669"/>
    <property type="project" value="UniProtKB-KW"/>
</dbReference>
<evidence type="ECO:0000256" key="2">
    <source>
        <dbReference type="ARBA" id="ARBA00005155"/>
    </source>
</evidence>
<keyword evidence="7" id="KW-0408">Iron</keyword>
<dbReference type="SUPFAM" id="SSF53146">
    <property type="entry name" value="Nitrogenase accessory factor-like"/>
    <property type="match status" value="1"/>
</dbReference>
<dbReference type="GO" id="GO:0046872">
    <property type="term" value="F:metal ion binding"/>
    <property type="evidence" value="ECO:0007669"/>
    <property type="project" value="UniProtKB-KW"/>
</dbReference>
<dbReference type="InterPro" id="IPR007197">
    <property type="entry name" value="rSAM"/>
</dbReference>
<name>A0A1H5THV6_9VIBR</name>
<dbReference type="NCBIfam" id="TIGR01290">
    <property type="entry name" value="nifB"/>
    <property type="match status" value="1"/>
</dbReference>
<accession>A0A1H5THV6</accession>
<keyword evidence="10" id="KW-0456">Lyase</keyword>
<evidence type="ECO:0000256" key="6">
    <source>
        <dbReference type="ARBA" id="ARBA00022723"/>
    </source>
</evidence>
<dbReference type="Pfam" id="PF02579">
    <property type="entry name" value="Nitro_FeMo-Co"/>
    <property type="match status" value="1"/>
</dbReference>
<dbReference type="PROSITE" id="PS01305">
    <property type="entry name" value="MOAA_NIFB_PQQE"/>
    <property type="match status" value="1"/>
</dbReference>
<keyword evidence="5" id="KW-0949">S-adenosyl-L-methionine</keyword>
<dbReference type="Gene3D" id="3.30.420.130">
    <property type="entry name" value="Dinitrogenase iron-molybdenum cofactor biosynthesis domain"/>
    <property type="match status" value="1"/>
</dbReference>
<comment type="similarity">
    <text evidence="3">Belongs to the radical SAM superfamily. NifB family.</text>
</comment>
<dbReference type="SFLD" id="SFLDS00029">
    <property type="entry name" value="Radical_SAM"/>
    <property type="match status" value="1"/>
</dbReference>
<keyword evidence="8" id="KW-0411">Iron-sulfur</keyword>
<dbReference type="InterPro" id="IPR013785">
    <property type="entry name" value="Aldolase_TIM"/>
</dbReference>
<evidence type="ECO:0000256" key="9">
    <source>
        <dbReference type="ARBA" id="ARBA00023231"/>
    </source>
</evidence>
<organism evidence="12 13">
    <name type="scientific">Vibrio hangzhouensis</name>
    <dbReference type="NCBI Taxonomy" id="462991"/>
    <lineage>
        <taxon>Bacteria</taxon>
        <taxon>Pseudomonadati</taxon>
        <taxon>Pseudomonadota</taxon>
        <taxon>Gammaproteobacteria</taxon>
        <taxon>Vibrionales</taxon>
        <taxon>Vibrionaceae</taxon>
        <taxon>Vibrio</taxon>
    </lineage>
</organism>
<evidence type="ECO:0000313" key="13">
    <source>
        <dbReference type="Proteomes" id="UP000236721"/>
    </source>
</evidence>
<dbReference type="SFLD" id="SFLDG01068">
    <property type="entry name" value="FeMo_cofactor_biosynthesis_pro"/>
    <property type="match status" value="1"/>
</dbReference>
<reference evidence="13" key="1">
    <citation type="submission" date="2016-10" db="EMBL/GenBank/DDBJ databases">
        <authorList>
            <person name="Varghese N."/>
            <person name="Submissions S."/>
        </authorList>
    </citation>
    <scope>NUCLEOTIDE SEQUENCE [LARGE SCALE GENOMIC DNA]</scope>
    <source>
        <strain evidence="13">CGMCC 1.7062</strain>
    </source>
</reference>
<comment type="pathway">
    <text evidence="2">Cofactor biosynthesis; Fe-Mo cofactor biosynthesis.</text>
</comment>
<keyword evidence="4" id="KW-0004">4Fe-4S</keyword>
<evidence type="ECO:0000256" key="8">
    <source>
        <dbReference type="ARBA" id="ARBA00023014"/>
    </source>
</evidence>
<dbReference type="GO" id="GO:0051539">
    <property type="term" value="F:4 iron, 4 sulfur cluster binding"/>
    <property type="evidence" value="ECO:0007669"/>
    <property type="project" value="UniProtKB-KW"/>
</dbReference>
<dbReference type="OrthoDB" id="9785734at2"/>
<dbReference type="PANTHER" id="PTHR43787:SF13">
    <property type="entry name" value="FEMO COFACTOR BIOSYNTHESIS PROTEIN NIFB"/>
    <property type="match status" value="1"/>
</dbReference>
<dbReference type="AlphaFoldDB" id="A0A1H5THV6"/>
<sequence>MPIESKANSESPRTKVSHFFRKEIQEKIEQHPCYSKNAHQYARIHLPVAPACNIQCHYCNRKYDCSNESRPGVVSRLVDPQGAFKRFSAIASRSPNLSVVGIAGPGDALANPAATFKTLELVRQHAPDVQLCISTNGLALVDYIDQLLAAGVNHLTITINCIDPHIGSKIYPWIYFDHQRLKGLEAASTLIKRQLEGLEAAAQAGMLVKVNTVLIPGVNDSHIETVAEKVSQLGAMLHNIMPLISEPEHGTYFGVTGQAAPNEQQLEQARQDSAKHLAQMTHCQQCRADAVGTLGEPCGTAETAQVVSKALYRVAIAHQNQSIEKVIQTHFGYADRFDIYVLDHEQSQFIFEETRIASKYCHGPSDCSENEEYKSLLMETIKDCQTVLCSRIGITPWRQLESFGIAPNIDFAFSDVDSALSELALKIELDILKEAKHEVRHYG</sequence>
<dbReference type="EMBL" id="FNVG01000002">
    <property type="protein sequence ID" value="SEF61691.1"/>
    <property type="molecule type" value="Genomic_DNA"/>
</dbReference>
<dbReference type="InterPro" id="IPR003731">
    <property type="entry name" value="Di-Nase_FeMo-co_biosynth"/>
</dbReference>
<keyword evidence="9" id="KW-0535">Nitrogen fixation</keyword>
<protein>
    <submittedName>
        <fullName evidence="12">Nitrogen fixation protein NifB</fullName>
    </submittedName>
</protein>